<keyword evidence="1" id="KW-0479">Metal-binding</keyword>
<dbReference type="AlphaFoldDB" id="A0A4Y2GXU8"/>
<dbReference type="GO" id="GO:0003824">
    <property type="term" value="F:catalytic activity"/>
    <property type="evidence" value="ECO:0007669"/>
    <property type="project" value="InterPro"/>
</dbReference>
<evidence type="ECO:0000256" key="2">
    <source>
        <dbReference type="SAM" id="MobiDB-lite"/>
    </source>
</evidence>
<protein>
    <recommendedName>
        <fullName evidence="3">CCHC-type domain-containing protein</fullName>
    </recommendedName>
</protein>
<accession>A0A4Y2GXU8</accession>
<sequence>MKFASVDVHRSCQRRRQQKPYYSALPAPNDSNAGNSNPETKTVRELLSTKTNSTNEKIKIKSYQEIRDKGIAVDCENEEEIQKLIDKIQKTDELKEKLLHKEQKKRLPRCIIYNISKDTAEQKFINAIELATDCDRNSIEFPLKLKGQKEGYQHWVVELKTTAFFTLEAAGKLVVNWSIYKIKEFFSVRRCFSCQSFGHLQRNCKSKRKLCAYCSENHDTRDCADMNALCARWGYRTNNNRGYQVENFITEKDLQLLNSPGAEQTFQRYNAEGWPDITLALTPTLANMCD</sequence>
<feature type="region of interest" description="Disordered" evidence="2">
    <location>
        <begin position="1"/>
        <end position="39"/>
    </location>
</feature>
<dbReference type="SMART" id="SM00343">
    <property type="entry name" value="ZnF_C2HC"/>
    <property type="match status" value="1"/>
</dbReference>
<dbReference type="InterPro" id="IPR036691">
    <property type="entry name" value="Endo/exonu/phosph_ase_sf"/>
</dbReference>
<organism evidence="4 5">
    <name type="scientific">Araneus ventricosus</name>
    <name type="common">Orbweaver spider</name>
    <name type="synonym">Epeira ventricosa</name>
    <dbReference type="NCBI Taxonomy" id="182803"/>
    <lineage>
        <taxon>Eukaryota</taxon>
        <taxon>Metazoa</taxon>
        <taxon>Ecdysozoa</taxon>
        <taxon>Arthropoda</taxon>
        <taxon>Chelicerata</taxon>
        <taxon>Arachnida</taxon>
        <taxon>Araneae</taxon>
        <taxon>Araneomorphae</taxon>
        <taxon>Entelegynae</taxon>
        <taxon>Araneoidea</taxon>
        <taxon>Araneidae</taxon>
        <taxon>Araneus</taxon>
    </lineage>
</organism>
<dbReference type="Proteomes" id="UP000499080">
    <property type="component" value="Unassembled WGS sequence"/>
</dbReference>
<evidence type="ECO:0000313" key="5">
    <source>
        <dbReference type="Proteomes" id="UP000499080"/>
    </source>
</evidence>
<dbReference type="GO" id="GO:0003676">
    <property type="term" value="F:nucleic acid binding"/>
    <property type="evidence" value="ECO:0007669"/>
    <property type="project" value="InterPro"/>
</dbReference>
<dbReference type="InterPro" id="IPR001878">
    <property type="entry name" value="Znf_CCHC"/>
</dbReference>
<name>A0A4Y2GXU8_ARAVE</name>
<dbReference type="Pfam" id="PF14529">
    <property type="entry name" value="Exo_endo_phos_2"/>
    <property type="match status" value="1"/>
</dbReference>
<dbReference type="PROSITE" id="PS50158">
    <property type="entry name" value="ZF_CCHC"/>
    <property type="match status" value="1"/>
</dbReference>
<dbReference type="Gene3D" id="3.60.10.10">
    <property type="entry name" value="Endonuclease/exonuclease/phosphatase"/>
    <property type="match status" value="1"/>
</dbReference>
<proteinExistence type="predicted"/>
<keyword evidence="1" id="KW-0862">Zinc</keyword>
<evidence type="ECO:0000259" key="3">
    <source>
        <dbReference type="PROSITE" id="PS50158"/>
    </source>
</evidence>
<comment type="caution">
    <text evidence="4">The sequence shown here is derived from an EMBL/GenBank/DDBJ whole genome shotgun (WGS) entry which is preliminary data.</text>
</comment>
<keyword evidence="1" id="KW-0863">Zinc-finger</keyword>
<evidence type="ECO:0000313" key="4">
    <source>
        <dbReference type="EMBL" id="GBM57987.1"/>
    </source>
</evidence>
<gene>
    <name evidence="4" type="ORF">AVEN_162168_1</name>
</gene>
<dbReference type="GO" id="GO:0008270">
    <property type="term" value="F:zinc ion binding"/>
    <property type="evidence" value="ECO:0007669"/>
    <property type="project" value="UniProtKB-KW"/>
</dbReference>
<feature type="domain" description="CCHC-type" evidence="3">
    <location>
        <begin position="189"/>
        <end position="206"/>
    </location>
</feature>
<dbReference type="InterPro" id="IPR036875">
    <property type="entry name" value="Znf_CCHC_sf"/>
</dbReference>
<dbReference type="EMBL" id="BGPR01001617">
    <property type="protein sequence ID" value="GBM57987.1"/>
    <property type="molecule type" value="Genomic_DNA"/>
</dbReference>
<dbReference type="SUPFAM" id="SSF57756">
    <property type="entry name" value="Retrovirus zinc finger-like domains"/>
    <property type="match status" value="1"/>
</dbReference>
<dbReference type="OrthoDB" id="6431089at2759"/>
<dbReference type="SUPFAM" id="SSF56219">
    <property type="entry name" value="DNase I-like"/>
    <property type="match status" value="1"/>
</dbReference>
<evidence type="ECO:0000256" key="1">
    <source>
        <dbReference type="PROSITE-ProRule" id="PRU00047"/>
    </source>
</evidence>
<reference evidence="4 5" key="1">
    <citation type="journal article" date="2019" name="Sci. Rep.">
        <title>Orb-weaving spider Araneus ventricosus genome elucidates the spidroin gene catalogue.</title>
        <authorList>
            <person name="Kono N."/>
            <person name="Nakamura H."/>
            <person name="Ohtoshi R."/>
            <person name="Moran D.A.P."/>
            <person name="Shinohara A."/>
            <person name="Yoshida Y."/>
            <person name="Fujiwara M."/>
            <person name="Mori M."/>
            <person name="Tomita M."/>
            <person name="Arakawa K."/>
        </authorList>
    </citation>
    <scope>NUCLEOTIDE SEQUENCE [LARGE SCALE GENOMIC DNA]</scope>
</reference>
<dbReference type="InterPro" id="IPR005135">
    <property type="entry name" value="Endo/exonuclease/phosphatase"/>
</dbReference>
<feature type="compositionally biased region" description="Polar residues" evidence="2">
    <location>
        <begin position="29"/>
        <end position="39"/>
    </location>
</feature>
<keyword evidence="5" id="KW-1185">Reference proteome</keyword>